<dbReference type="GO" id="GO:0005886">
    <property type="term" value="C:plasma membrane"/>
    <property type="evidence" value="ECO:0007669"/>
    <property type="project" value="UniProtKB-SubCell"/>
</dbReference>
<evidence type="ECO:0000256" key="4">
    <source>
        <dbReference type="ARBA" id="ARBA00022692"/>
    </source>
</evidence>
<keyword evidence="4 9" id="KW-0812">Transmembrane</keyword>
<evidence type="ECO:0000256" key="7">
    <source>
        <dbReference type="ARBA" id="ARBA00023306"/>
    </source>
</evidence>
<dbReference type="AlphaFoldDB" id="A0A7U3YA75"/>
<sequence>MKIQRYDLPKIIKNDFLLYGKIHLTLLIAIILSASLVIITVYNTRLLITEEEDVIQKKKKKNDEWRNLIIEKNSLSIHSTVQKK</sequence>
<dbReference type="Proteomes" id="UP000006904">
    <property type="component" value="Chromosome"/>
</dbReference>
<keyword evidence="7" id="KW-0131">Cell cycle</keyword>
<evidence type="ECO:0000313" key="10">
    <source>
        <dbReference type="EMBL" id="ACL30592.1"/>
    </source>
</evidence>
<keyword evidence="6 9" id="KW-0472">Membrane</keyword>
<gene>
    <name evidence="10" type="primary">ftsL</name>
    <name evidence="10" type="ordered locus">BUAP5A_219</name>
</gene>
<feature type="transmembrane region" description="Helical" evidence="9">
    <location>
        <begin position="21"/>
        <end position="42"/>
    </location>
</feature>
<dbReference type="PANTHER" id="PTHR37479:SF1">
    <property type="entry name" value="CELL DIVISION PROTEIN FTSL"/>
    <property type="match status" value="1"/>
</dbReference>
<keyword evidence="2" id="KW-1003">Cell membrane</keyword>
<evidence type="ECO:0000256" key="2">
    <source>
        <dbReference type="ARBA" id="ARBA00022475"/>
    </source>
</evidence>
<evidence type="ECO:0000256" key="9">
    <source>
        <dbReference type="SAM" id="Phobius"/>
    </source>
</evidence>
<reference evidence="10 11" key="1">
    <citation type="journal article" date="2009" name="Science">
        <title>The dynamics and time scale of ongoing genomic erosion in symbiotic bacteria.</title>
        <authorList>
            <person name="Moran N.A."/>
            <person name="McLaughlin H.J."/>
            <person name="Sorek R."/>
        </authorList>
    </citation>
    <scope>NUCLEOTIDE SEQUENCE [LARGE SCALE GENOMIC DNA]</scope>
    <source>
        <strain evidence="10 11">5A</strain>
    </source>
</reference>
<protein>
    <recommendedName>
        <fullName evidence="8">Cell division protein FtsL</fullName>
    </recommendedName>
</protein>
<evidence type="ECO:0000256" key="5">
    <source>
        <dbReference type="ARBA" id="ARBA00022989"/>
    </source>
</evidence>
<dbReference type="NCBIfam" id="TIGR02209">
    <property type="entry name" value="ftsL_broad"/>
    <property type="match status" value="1"/>
</dbReference>
<proteinExistence type="predicted"/>
<evidence type="ECO:0000256" key="6">
    <source>
        <dbReference type="ARBA" id="ARBA00023136"/>
    </source>
</evidence>
<dbReference type="PANTHER" id="PTHR37479">
    <property type="entry name" value="CELL DIVISION PROTEIN FTSL"/>
    <property type="match status" value="1"/>
</dbReference>
<evidence type="ECO:0000313" key="11">
    <source>
        <dbReference type="Proteomes" id="UP000006904"/>
    </source>
</evidence>
<dbReference type="Pfam" id="PF04999">
    <property type="entry name" value="FtsL"/>
    <property type="match status" value="1"/>
</dbReference>
<keyword evidence="3 10" id="KW-0132">Cell division</keyword>
<accession>A0A7U3YA75</accession>
<evidence type="ECO:0000256" key="1">
    <source>
        <dbReference type="ARBA" id="ARBA00004401"/>
    </source>
</evidence>
<dbReference type="InterPro" id="IPR011922">
    <property type="entry name" value="Cell_div_FtsL"/>
</dbReference>
<dbReference type="EMBL" id="CP001161">
    <property type="protein sequence ID" value="ACL30592.1"/>
    <property type="molecule type" value="Genomic_DNA"/>
</dbReference>
<dbReference type="KEGG" id="bap:BUAP5A_219"/>
<dbReference type="GO" id="GO:0043093">
    <property type="term" value="P:FtsZ-dependent cytokinesis"/>
    <property type="evidence" value="ECO:0007669"/>
    <property type="project" value="TreeGrafter"/>
</dbReference>
<comment type="subcellular location">
    <subcellularLocation>
        <location evidence="1">Cell membrane</location>
        <topology evidence="1">Single-pass type II membrane protein</topology>
    </subcellularLocation>
</comment>
<organism evidence="10 11">
    <name type="scientific">Buchnera aphidicola subsp. Acyrthosiphon pisum (strain 5A)</name>
    <dbReference type="NCBI Taxonomy" id="563178"/>
    <lineage>
        <taxon>Bacteria</taxon>
        <taxon>Pseudomonadati</taxon>
        <taxon>Pseudomonadota</taxon>
        <taxon>Gammaproteobacteria</taxon>
        <taxon>Enterobacterales</taxon>
        <taxon>Erwiniaceae</taxon>
        <taxon>Buchnera</taxon>
    </lineage>
</organism>
<evidence type="ECO:0000256" key="3">
    <source>
        <dbReference type="ARBA" id="ARBA00022618"/>
    </source>
</evidence>
<keyword evidence="5 9" id="KW-1133">Transmembrane helix</keyword>
<dbReference type="GO" id="GO:0032153">
    <property type="term" value="C:cell division site"/>
    <property type="evidence" value="ECO:0007669"/>
    <property type="project" value="TreeGrafter"/>
</dbReference>
<name>A0A7U3YA75_BUCA5</name>
<evidence type="ECO:0000256" key="8">
    <source>
        <dbReference type="NCBIfam" id="TIGR02209"/>
    </source>
</evidence>